<organism evidence="3 4">
    <name type="scientific">Saguinus oedipus</name>
    <name type="common">Cotton-top tamarin</name>
    <name type="synonym">Oedipomidas oedipus</name>
    <dbReference type="NCBI Taxonomy" id="9490"/>
    <lineage>
        <taxon>Eukaryota</taxon>
        <taxon>Metazoa</taxon>
        <taxon>Chordata</taxon>
        <taxon>Craniata</taxon>
        <taxon>Vertebrata</taxon>
        <taxon>Euteleostomi</taxon>
        <taxon>Mammalia</taxon>
        <taxon>Eutheria</taxon>
        <taxon>Euarchontoglires</taxon>
        <taxon>Primates</taxon>
        <taxon>Haplorrhini</taxon>
        <taxon>Platyrrhini</taxon>
        <taxon>Cebidae</taxon>
        <taxon>Callitrichinae</taxon>
        <taxon>Saguinus</taxon>
    </lineage>
</organism>
<proteinExistence type="predicted"/>
<dbReference type="Pfam" id="PF01835">
    <property type="entry name" value="MG2"/>
    <property type="match status" value="1"/>
</dbReference>
<feature type="region of interest" description="Disordered" evidence="1">
    <location>
        <begin position="229"/>
        <end position="251"/>
    </location>
</feature>
<dbReference type="PANTHER" id="PTHR11412:SF116">
    <property type="entry name" value="PREGNANCY ZONE PROTEIN"/>
    <property type="match status" value="1"/>
</dbReference>
<feature type="domain" description="Macroglobulin" evidence="2">
    <location>
        <begin position="113"/>
        <end position="188"/>
    </location>
</feature>
<protein>
    <recommendedName>
        <fullName evidence="2">Macroglobulin domain-containing protein</fullName>
    </recommendedName>
</protein>
<dbReference type="PANTHER" id="PTHR11412">
    <property type="entry name" value="MACROGLOBULIN / COMPLEMENT"/>
    <property type="match status" value="1"/>
</dbReference>
<keyword evidence="4" id="KW-1185">Reference proteome</keyword>
<dbReference type="EMBL" id="JASSZA010000009">
    <property type="protein sequence ID" value="KAK2101573.1"/>
    <property type="molecule type" value="Genomic_DNA"/>
</dbReference>
<dbReference type="InterPro" id="IPR050473">
    <property type="entry name" value="A2M/Complement_sys"/>
</dbReference>
<name>A0ABQ9UYL5_SAGOE</name>
<dbReference type="InterPro" id="IPR002890">
    <property type="entry name" value="MG2"/>
</dbReference>
<sequence>MLIRLNEELWPLVQIGSETIKPTGFTLFSTMTGNQLPQPVLILLLLLLPSDASAAAEPQYLLLVPSHLYSGVPEQACVILNYLNETVTLNVTLMYEMKSRPLLTDRENISVSVKFRIVSVDVNFHPVDEMFPVVYIEDPKGDRIFQWQSLKLETGLSQLSFPLSVEPFLGFYKIILQQMSGENIKHSFEGKSFDPDLQIPKWENQMAMPWNVNRTGGMKLNQYRLKAEERTTSMDNRSETHKSSSPEEDRLDEKMCYNVVHQKINKGDPKDSKFGAWEMEMPLTRILS</sequence>
<evidence type="ECO:0000313" key="4">
    <source>
        <dbReference type="Proteomes" id="UP001266305"/>
    </source>
</evidence>
<evidence type="ECO:0000259" key="2">
    <source>
        <dbReference type="Pfam" id="PF01835"/>
    </source>
</evidence>
<reference evidence="3 4" key="1">
    <citation type="submission" date="2023-05" db="EMBL/GenBank/DDBJ databases">
        <title>B98-5 Cell Line De Novo Hybrid Assembly: An Optical Mapping Approach.</title>
        <authorList>
            <person name="Kananen K."/>
            <person name="Auerbach J.A."/>
            <person name="Kautto E."/>
            <person name="Blachly J.S."/>
        </authorList>
    </citation>
    <scope>NUCLEOTIDE SEQUENCE [LARGE SCALE GENOMIC DNA]</scope>
    <source>
        <strain evidence="3">B95-8</strain>
        <tissue evidence="3">Cell line</tissue>
    </source>
</reference>
<dbReference type="Gene3D" id="2.60.40.1930">
    <property type="match status" value="1"/>
</dbReference>
<accession>A0ABQ9UYL5</accession>
<gene>
    <name evidence="3" type="ORF">P7K49_019239</name>
</gene>
<evidence type="ECO:0000313" key="3">
    <source>
        <dbReference type="EMBL" id="KAK2101573.1"/>
    </source>
</evidence>
<evidence type="ECO:0000256" key="1">
    <source>
        <dbReference type="SAM" id="MobiDB-lite"/>
    </source>
</evidence>
<comment type="caution">
    <text evidence="3">The sequence shown here is derived from an EMBL/GenBank/DDBJ whole genome shotgun (WGS) entry which is preliminary data.</text>
</comment>
<dbReference type="Proteomes" id="UP001266305">
    <property type="component" value="Unassembled WGS sequence"/>
</dbReference>